<dbReference type="GO" id="GO:0071277">
    <property type="term" value="P:cellular response to calcium ion"/>
    <property type="evidence" value="ECO:0007669"/>
    <property type="project" value="TreeGrafter"/>
</dbReference>
<proteinExistence type="predicted"/>
<evidence type="ECO:0000256" key="1">
    <source>
        <dbReference type="SAM" id="MobiDB-lite"/>
    </source>
</evidence>
<dbReference type="EMBL" id="HBGD01002944">
    <property type="protein sequence ID" value="CAD9079203.1"/>
    <property type="molecule type" value="Transcribed_RNA"/>
</dbReference>
<dbReference type="InterPro" id="IPR036465">
    <property type="entry name" value="vWFA_dom_sf"/>
</dbReference>
<reference evidence="3" key="1">
    <citation type="submission" date="2021-01" db="EMBL/GenBank/DDBJ databases">
        <authorList>
            <person name="Corre E."/>
            <person name="Pelletier E."/>
            <person name="Niang G."/>
            <person name="Scheremetjew M."/>
            <person name="Finn R."/>
            <person name="Kale V."/>
            <person name="Holt S."/>
            <person name="Cochrane G."/>
            <person name="Meng A."/>
            <person name="Brown T."/>
            <person name="Cohen L."/>
        </authorList>
    </citation>
    <scope>NUCLEOTIDE SEQUENCE</scope>
    <source>
        <strain evidence="3">WS</strain>
    </source>
</reference>
<protein>
    <recommendedName>
        <fullName evidence="2">Copine C-terminal domain-containing protein</fullName>
    </recommendedName>
</protein>
<dbReference type="GO" id="GO:0005544">
    <property type="term" value="F:calcium-dependent phospholipid binding"/>
    <property type="evidence" value="ECO:0007669"/>
    <property type="project" value="InterPro"/>
</dbReference>
<organism evidence="3">
    <name type="scientific">Percolomonas cosmopolitus</name>
    <dbReference type="NCBI Taxonomy" id="63605"/>
    <lineage>
        <taxon>Eukaryota</taxon>
        <taxon>Discoba</taxon>
        <taxon>Heterolobosea</taxon>
        <taxon>Tetramitia</taxon>
        <taxon>Eutetramitia</taxon>
        <taxon>Percolomonadidae</taxon>
        <taxon>Percolomonas</taxon>
    </lineage>
</organism>
<evidence type="ECO:0000259" key="2">
    <source>
        <dbReference type="Pfam" id="PF07002"/>
    </source>
</evidence>
<name>A0A7S1KMX3_9EUKA</name>
<feature type="compositionally biased region" description="Low complexity" evidence="1">
    <location>
        <begin position="195"/>
        <end position="246"/>
    </location>
</feature>
<feature type="domain" description="Copine C-terminal" evidence="2">
    <location>
        <begin position="1"/>
        <end position="169"/>
    </location>
</feature>
<dbReference type="Pfam" id="PF07002">
    <property type="entry name" value="Copine"/>
    <property type="match status" value="1"/>
</dbReference>
<dbReference type="Gene3D" id="3.40.50.410">
    <property type="entry name" value="von Willebrand factor, type A domain"/>
    <property type="match status" value="1"/>
</dbReference>
<dbReference type="InterPro" id="IPR045052">
    <property type="entry name" value="Copine"/>
</dbReference>
<sequence>MSHCFALNGNANDPSCDGIQGIVSAYEQALHSVQLYGPTFFSEIIRKASDLASGYVSQDVQQYHVLLLLTDGLVNDMDKTVEEICRASTLPLSIIIVGVGNADFSKMDFLDSDDGKLRSNSTGRVAQRDIVQFVPFNRFKHNPHAFASAVLAELPHQVEEYFKVKGISPNQACVVDVNDIQITEGAMGSGLPDFQPFNQGSQQQGQQQMYPQQPQQSYNQQGQYQQQNYNHQGQYPPQQQPNPYGQ</sequence>
<dbReference type="PANTHER" id="PTHR10857">
    <property type="entry name" value="COPINE"/>
    <property type="match status" value="1"/>
</dbReference>
<dbReference type="SUPFAM" id="SSF53300">
    <property type="entry name" value="vWA-like"/>
    <property type="match status" value="1"/>
</dbReference>
<evidence type="ECO:0000313" key="3">
    <source>
        <dbReference type="EMBL" id="CAD9079203.1"/>
    </source>
</evidence>
<dbReference type="InterPro" id="IPR010734">
    <property type="entry name" value="Copine_C"/>
</dbReference>
<feature type="region of interest" description="Disordered" evidence="1">
    <location>
        <begin position="186"/>
        <end position="246"/>
    </location>
</feature>
<dbReference type="AlphaFoldDB" id="A0A7S1KMX3"/>
<gene>
    <name evidence="3" type="ORF">PCOS0759_LOCUS2435</name>
</gene>
<dbReference type="PANTHER" id="PTHR10857:SF106">
    <property type="entry name" value="C2 DOMAIN-CONTAINING PROTEIN"/>
    <property type="match status" value="1"/>
</dbReference>
<accession>A0A7S1KMX3</accession>
<dbReference type="GO" id="GO:0005886">
    <property type="term" value="C:plasma membrane"/>
    <property type="evidence" value="ECO:0007669"/>
    <property type="project" value="TreeGrafter"/>
</dbReference>